<comment type="caution">
    <text evidence="1">The sequence shown here is derived from an EMBL/GenBank/DDBJ whole genome shotgun (WGS) entry which is preliminary data.</text>
</comment>
<gene>
    <name evidence="1" type="ORF">DWY58_16225</name>
</gene>
<dbReference type="AlphaFoldDB" id="A0A412E0H6"/>
<dbReference type="Proteomes" id="UP000284161">
    <property type="component" value="Unassembled WGS sequence"/>
</dbReference>
<accession>A0A412E0H6</accession>
<dbReference type="EMBL" id="QRUB01000025">
    <property type="protein sequence ID" value="RGR26107.1"/>
    <property type="molecule type" value="Genomic_DNA"/>
</dbReference>
<sequence>MLRTKKNRKNGILKSNKMKRHKSIVFTFPKKDSSDGNIRRTPRKYVKAETIQEFRPTLTSRTE</sequence>
<evidence type="ECO:0000313" key="1">
    <source>
        <dbReference type="EMBL" id="RGR26107.1"/>
    </source>
</evidence>
<organism evidence="1 2">
    <name type="scientific">Bacteroides stercoris</name>
    <dbReference type="NCBI Taxonomy" id="46506"/>
    <lineage>
        <taxon>Bacteria</taxon>
        <taxon>Pseudomonadati</taxon>
        <taxon>Bacteroidota</taxon>
        <taxon>Bacteroidia</taxon>
        <taxon>Bacteroidales</taxon>
        <taxon>Bacteroidaceae</taxon>
        <taxon>Bacteroides</taxon>
    </lineage>
</organism>
<proteinExistence type="predicted"/>
<name>A0A412E0H6_BACSE</name>
<protein>
    <submittedName>
        <fullName evidence="1">Uncharacterized protein</fullName>
    </submittedName>
</protein>
<evidence type="ECO:0000313" key="2">
    <source>
        <dbReference type="Proteomes" id="UP000284161"/>
    </source>
</evidence>
<reference evidence="1 2" key="1">
    <citation type="submission" date="2018-08" db="EMBL/GenBank/DDBJ databases">
        <title>A genome reference for cultivated species of the human gut microbiota.</title>
        <authorList>
            <person name="Zou Y."/>
            <person name="Xue W."/>
            <person name="Luo G."/>
        </authorList>
    </citation>
    <scope>NUCLEOTIDE SEQUENCE [LARGE SCALE GENOMIC DNA]</scope>
    <source>
        <strain evidence="1 2">AF25-6</strain>
    </source>
</reference>